<dbReference type="GO" id="GO:0005524">
    <property type="term" value="F:ATP binding"/>
    <property type="evidence" value="ECO:0007669"/>
    <property type="project" value="UniProtKB-KW"/>
</dbReference>
<evidence type="ECO:0000256" key="8">
    <source>
        <dbReference type="ARBA" id="ARBA00023069"/>
    </source>
</evidence>
<dbReference type="AlphaFoldDB" id="A0A3R7JV94"/>
<feature type="signal peptide" evidence="11">
    <location>
        <begin position="1"/>
        <end position="24"/>
    </location>
</feature>
<dbReference type="PANTHER" id="PTHR12241">
    <property type="entry name" value="TUBULIN POLYGLUTAMYLASE"/>
    <property type="match status" value="1"/>
</dbReference>
<reference evidence="12 13" key="1">
    <citation type="journal article" date="2018" name="BMC Genomics">
        <title>Genomic comparison of Trypanosoma conorhini and Trypanosoma rangeli to Trypanosoma cruzi strains of high and low virulence.</title>
        <authorList>
            <person name="Bradwell K.R."/>
            <person name="Koparde V.N."/>
            <person name="Matveyev A.V."/>
            <person name="Serrano M.G."/>
            <person name="Alves J.M."/>
            <person name="Parikh H."/>
            <person name="Huang B."/>
            <person name="Lee V."/>
            <person name="Espinosa-Alvarez O."/>
            <person name="Ortiz P.A."/>
            <person name="Costa-Martins A.G."/>
            <person name="Teixeira M.M."/>
            <person name="Buck G.A."/>
        </authorList>
    </citation>
    <scope>NUCLEOTIDE SEQUENCE [LARGE SCALE GENOMIC DNA]</scope>
    <source>
        <strain evidence="12 13">025E</strain>
    </source>
</reference>
<protein>
    <submittedName>
        <fullName evidence="12">Tubulin tyrosine ligase</fullName>
    </submittedName>
</protein>
<comment type="similarity">
    <text evidence="2">Belongs to the tubulin polyglutamylase family.</text>
</comment>
<evidence type="ECO:0000256" key="6">
    <source>
        <dbReference type="ARBA" id="ARBA00022741"/>
    </source>
</evidence>
<keyword evidence="6" id="KW-0547">Nucleotide-binding</keyword>
<dbReference type="OrthoDB" id="2127950at2759"/>
<evidence type="ECO:0000256" key="2">
    <source>
        <dbReference type="ARBA" id="ARBA00006118"/>
    </source>
</evidence>
<dbReference type="SUPFAM" id="SSF56059">
    <property type="entry name" value="Glutathione synthetase ATP-binding domain-like"/>
    <property type="match status" value="1"/>
</dbReference>
<dbReference type="RefSeq" id="XP_029223223.1">
    <property type="nucleotide sequence ID" value="XM_029376645.1"/>
</dbReference>
<keyword evidence="3" id="KW-0963">Cytoplasm</keyword>
<gene>
    <name evidence="12" type="ORF">Tco025E_09839</name>
</gene>
<evidence type="ECO:0000313" key="13">
    <source>
        <dbReference type="Proteomes" id="UP000284403"/>
    </source>
</evidence>
<evidence type="ECO:0000256" key="7">
    <source>
        <dbReference type="ARBA" id="ARBA00022840"/>
    </source>
</evidence>
<keyword evidence="7" id="KW-0067">ATP-binding</keyword>
<proteinExistence type="inferred from homology"/>
<sequence>MHGGKWSLANLCLFVQGRYGAVCADGLMRSIEFIIYHSLRAMESVMFNDRHCFELYGYDILIDDCLRPHLIEVNSSPSLSTTTLSDRLLKEEVLADVLSIIFPPYFPSPRAMPYWEHRLRTDLTTAVQTGFRLLHVEA</sequence>
<dbReference type="GO" id="GO:0015631">
    <property type="term" value="F:tubulin binding"/>
    <property type="evidence" value="ECO:0007669"/>
    <property type="project" value="TreeGrafter"/>
</dbReference>
<evidence type="ECO:0000256" key="1">
    <source>
        <dbReference type="ARBA" id="ARBA00004120"/>
    </source>
</evidence>
<keyword evidence="10" id="KW-0966">Cell projection</keyword>
<keyword evidence="4 12" id="KW-0436">Ligase</keyword>
<dbReference type="GO" id="GO:0000226">
    <property type="term" value="P:microtubule cytoskeleton organization"/>
    <property type="evidence" value="ECO:0007669"/>
    <property type="project" value="TreeGrafter"/>
</dbReference>
<dbReference type="GO" id="GO:0036064">
    <property type="term" value="C:ciliary basal body"/>
    <property type="evidence" value="ECO:0007669"/>
    <property type="project" value="TreeGrafter"/>
</dbReference>
<dbReference type="EMBL" id="MKKU01001335">
    <property type="protein sequence ID" value="RNE96000.1"/>
    <property type="molecule type" value="Genomic_DNA"/>
</dbReference>
<dbReference type="Gene3D" id="3.30.470.20">
    <property type="entry name" value="ATP-grasp fold, B domain"/>
    <property type="match status" value="1"/>
</dbReference>
<dbReference type="GO" id="GO:0005874">
    <property type="term" value="C:microtubule"/>
    <property type="evidence" value="ECO:0007669"/>
    <property type="project" value="UniProtKB-KW"/>
</dbReference>
<name>A0A3R7JV94_9TRYP</name>
<keyword evidence="9" id="KW-0206">Cytoskeleton</keyword>
<keyword evidence="8" id="KW-0969">Cilium</keyword>
<dbReference type="PROSITE" id="PS51221">
    <property type="entry name" value="TTL"/>
    <property type="match status" value="1"/>
</dbReference>
<evidence type="ECO:0000256" key="11">
    <source>
        <dbReference type="SAM" id="SignalP"/>
    </source>
</evidence>
<evidence type="ECO:0000256" key="5">
    <source>
        <dbReference type="ARBA" id="ARBA00022701"/>
    </source>
</evidence>
<evidence type="ECO:0000313" key="12">
    <source>
        <dbReference type="EMBL" id="RNE96000.1"/>
    </source>
</evidence>
<comment type="caution">
    <text evidence="12">The sequence shown here is derived from an EMBL/GenBank/DDBJ whole genome shotgun (WGS) entry which is preliminary data.</text>
</comment>
<dbReference type="GO" id="GO:0070740">
    <property type="term" value="F:tubulin-glutamic acid ligase activity"/>
    <property type="evidence" value="ECO:0007669"/>
    <property type="project" value="TreeGrafter"/>
</dbReference>
<dbReference type="InterPro" id="IPR004344">
    <property type="entry name" value="TTL/TTLL_fam"/>
</dbReference>
<keyword evidence="13" id="KW-1185">Reference proteome</keyword>
<keyword evidence="11" id="KW-0732">Signal</keyword>
<evidence type="ECO:0000256" key="3">
    <source>
        <dbReference type="ARBA" id="ARBA00022490"/>
    </source>
</evidence>
<dbReference type="Proteomes" id="UP000284403">
    <property type="component" value="Unassembled WGS sequence"/>
</dbReference>
<evidence type="ECO:0000256" key="9">
    <source>
        <dbReference type="ARBA" id="ARBA00023212"/>
    </source>
</evidence>
<comment type="subcellular location">
    <subcellularLocation>
        <location evidence="1">Cytoplasm</location>
        <location evidence="1">Cytoskeleton</location>
        <location evidence="1">Cilium basal body</location>
    </subcellularLocation>
</comment>
<dbReference type="Pfam" id="PF03133">
    <property type="entry name" value="TTL"/>
    <property type="match status" value="1"/>
</dbReference>
<feature type="chain" id="PRO_5018574816" evidence="11">
    <location>
        <begin position="25"/>
        <end position="138"/>
    </location>
</feature>
<organism evidence="12 13">
    <name type="scientific">Trypanosoma conorhini</name>
    <dbReference type="NCBI Taxonomy" id="83891"/>
    <lineage>
        <taxon>Eukaryota</taxon>
        <taxon>Discoba</taxon>
        <taxon>Euglenozoa</taxon>
        <taxon>Kinetoplastea</taxon>
        <taxon>Metakinetoplastina</taxon>
        <taxon>Trypanosomatida</taxon>
        <taxon>Trypanosomatidae</taxon>
        <taxon>Trypanosoma</taxon>
    </lineage>
</organism>
<accession>A0A3R7JV94</accession>
<dbReference type="GeneID" id="40323450"/>
<keyword evidence="5" id="KW-0493">Microtubule</keyword>
<evidence type="ECO:0000256" key="10">
    <source>
        <dbReference type="ARBA" id="ARBA00023273"/>
    </source>
</evidence>
<dbReference type="PANTHER" id="PTHR12241:SF31">
    <property type="entry name" value="POLYGLUTAMYLASE COMPLEX SUBUNIT TTLL1"/>
    <property type="match status" value="1"/>
</dbReference>
<evidence type="ECO:0000256" key="4">
    <source>
        <dbReference type="ARBA" id="ARBA00022598"/>
    </source>
</evidence>